<organism evidence="4 5">
    <name type="scientific">Lunasporangiospora selenospora</name>
    <dbReference type="NCBI Taxonomy" id="979761"/>
    <lineage>
        <taxon>Eukaryota</taxon>
        <taxon>Fungi</taxon>
        <taxon>Fungi incertae sedis</taxon>
        <taxon>Mucoromycota</taxon>
        <taxon>Mortierellomycotina</taxon>
        <taxon>Mortierellomycetes</taxon>
        <taxon>Mortierellales</taxon>
        <taxon>Mortierellaceae</taxon>
        <taxon>Lunasporangiospora</taxon>
    </lineage>
</organism>
<keyword evidence="2" id="KW-0446">Lipid-binding</keyword>
<accession>A0A9P6K9Q4</accession>
<gene>
    <name evidence="4" type="ORF">BGW38_007396</name>
</gene>
<dbReference type="SUPFAM" id="SSF47027">
    <property type="entry name" value="Acyl-CoA binding protein"/>
    <property type="match status" value="1"/>
</dbReference>
<dbReference type="InterPro" id="IPR014352">
    <property type="entry name" value="FERM/acyl-CoA-bd_prot_sf"/>
</dbReference>
<protein>
    <recommendedName>
        <fullName evidence="3">ACB domain-containing protein</fullName>
    </recommendedName>
</protein>
<evidence type="ECO:0000313" key="5">
    <source>
        <dbReference type="Proteomes" id="UP000780801"/>
    </source>
</evidence>
<proteinExistence type="inferred from homology"/>
<dbReference type="OrthoDB" id="346910at2759"/>
<dbReference type="PRINTS" id="PR00689">
    <property type="entry name" value="ACOABINDINGP"/>
</dbReference>
<dbReference type="PANTHER" id="PTHR23310:SF62">
    <property type="entry name" value="ACYL-COA BINDING PROTEIN 1, ISOFORM A"/>
    <property type="match status" value="1"/>
</dbReference>
<dbReference type="GO" id="GO:0000062">
    <property type="term" value="F:fatty-acyl-CoA binding"/>
    <property type="evidence" value="ECO:0007669"/>
    <property type="project" value="InterPro"/>
</dbReference>
<evidence type="ECO:0000256" key="1">
    <source>
        <dbReference type="ARBA" id="ARBA00005567"/>
    </source>
</evidence>
<dbReference type="PROSITE" id="PS51228">
    <property type="entry name" value="ACB_2"/>
    <property type="match status" value="1"/>
</dbReference>
<dbReference type="Gene3D" id="1.20.80.10">
    <property type="match status" value="1"/>
</dbReference>
<dbReference type="InterPro" id="IPR035984">
    <property type="entry name" value="Acyl-CoA-binding_sf"/>
</dbReference>
<name>A0A9P6K9Q4_9FUNG</name>
<dbReference type="PANTHER" id="PTHR23310">
    <property type="entry name" value="ACYL-COA-BINDING PROTEIN, ACBP"/>
    <property type="match status" value="1"/>
</dbReference>
<reference evidence="4" key="1">
    <citation type="journal article" date="2020" name="Fungal Divers.">
        <title>Resolving the Mortierellaceae phylogeny through synthesis of multi-gene phylogenetics and phylogenomics.</title>
        <authorList>
            <person name="Vandepol N."/>
            <person name="Liber J."/>
            <person name="Desiro A."/>
            <person name="Na H."/>
            <person name="Kennedy M."/>
            <person name="Barry K."/>
            <person name="Grigoriev I.V."/>
            <person name="Miller A.N."/>
            <person name="O'Donnell K."/>
            <person name="Stajich J.E."/>
            <person name="Bonito G."/>
        </authorList>
    </citation>
    <scope>NUCLEOTIDE SEQUENCE</scope>
    <source>
        <strain evidence="4">KOD1015</strain>
    </source>
</reference>
<evidence type="ECO:0000313" key="4">
    <source>
        <dbReference type="EMBL" id="KAF9577404.1"/>
    </source>
</evidence>
<dbReference type="GO" id="GO:0006631">
    <property type="term" value="P:fatty acid metabolic process"/>
    <property type="evidence" value="ECO:0007669"/>
    <property type="project" value="TreeGrafter"/>
</dbReference>
<sequence length="84" mass="9613">MPSAEFTEATLKVKDLTKLPSNDNLLKFYGLFKIVTVGPNKTERPGMFDPKGKAKWDKWTEYNDLSPEEAEKQYIALYKELAAL</sequence>
<comment type="caution">
    <text evidence="4">The sequence shown here is derived from an EMBL/GenBank/DDBJ whole genome shotgun (WGS) entry which is preliminary data.</text>
</comment>
<comment type="similarity">
    <text evidence="1">Belongs to the ACBP family.</text>
</comment>
<evidence type="ECO:0000259" key="3">
    <source>
        <dbReference type="PROSITE" id="PS51228"/>
    </source>
</evidence>
<dbReference type="EMBL" id="JAABOA010004879">
    <property type="protein sequence ID" value="KAF9577404.1"/>
    <property type="molecule type" value="Genomic_DNA"/>
</dbReference>
<evidence type="ECO:0000256" key="2">
    <source>
        <dbReference type="ARBA" id="ARBA00023121"/>
    </source>
</evidence>
<keyword evidence="5" id="KW-1185">Reference proteome</keyword>
<feature type="domain" description="ACB" evidence="3">
    <location>
        <begin position="2"/>
        <end position="84"/>
    </location>
</feature>
<dbReference type="InterPro" id="IPR000582">
    <property type="entry name" value="Acyl-CoA-binding_protein"/>
</dbReference>
<dbReference type="Pfam" id="PF00887">
    <property type="entry name" value="ACBP"/>
    <property type="match status" value="1"/>
</dbReference>
<dbReference type="AlphaFoldDB" id="A0A9P6K9Q4"/>
<dbReference type="Proteomes" id="UP000780801">
    <property type="component" value="Unassembled WGS sequence"/>
</dbReference>